<name>A0A2I0QXG8_9BACI</name>
<evidence type="ECO:0000256" key="12">
    <source>
        <dbReference type="ARBA" id="ARBA00031213"/>
    </source>
</evidence>
<dbReference type="OrthoDB" id="9805215at2"/>
<dbReference type="InterPro" id="IPR038135">
    <property type="entry name" value="Methylthiotransferase_N_sf"/>
</dbReference>
<dbReference type="InterPro" id="IPR020612">
    <property type="entry name" value="Methylthiotransferase_CS"/>
</dbReference>
<comment type="catalytic activity">
    <reaction evidence="13">
        <text>N(6)-L-threonylcarbamoyladenosine(37) in tRNA + (sulfur carrier)-SH + AH2 + 2 S-adenosyl-L-methionine = 2-methylsulfanyl-N(6)-L-threonylcarbamoyladenosine(37) in tRNA + (sulfur carrier)-H + 5'-deoxyadenosine + L-methionine + A + S-adenosyl-L-homocysteine + 2 H(+)</text>
        <dbReference type="Rhea" id="RHEA:37075"/>
        <dbReference type="Rhea" id="RHEA-COMP:10163"/>
        <dbReference type="Rhea" id="RHEA-COMP:11092"/>
        <dbReference type="Rhea" id="RHEA-COMP:14737"/>
        <dbReference type="Rhea" id="RHEA-COMP:14739"/>
        <dbReference type="ChEBI" id="CHEBI:13193"/>
        <dbReference type="ChEBI" id="CHEBI:15378"/>
        <dbReference type="ChEBI" id="CHEBI:17319"/>
        <dbReference type="ChEBI" id="CHEBI:17499"/>
        <dbReference type="ChEBI" id="CHEBI:29917"/>
        <dbReference type="ChEBI" id="CHEBI:57844"/>
        <dbReference type="ChEBI" id="CHEBI:57856"/>
        <dbReference type="ChEBI" id="CHEBI:59789"/>
        <dbReference type="ChEBI" id="CHEBI:64428"/>
        <dbReference type="ChEBI" id="CHEBI:74418"/>
        <dbReference type="ChEBI" id="CHEBI:74420"/>
        <dbReference type="EC" id="2.8.4.5"/>
    </reaction>
</comment>
<sequence length="448" mass="51426">MTTVAFHTLGCKVNHYETEAIWQFFKESDYERVEFDQHSDVYVINTCTVTNTGDKKSRQVIRRAIRKNPDAVICVTGCYAQTSPDEIMNIPGVDIVVGTQERRKMLEYIEEYKDARQPINGVSNIMKTRVFEEMDVPQFTDRTRASLKIQEGCNNFCTFCIIPWARGLMRSRPPEDVIKQAQQLVDAGYQEIVLTGIHTGGYGEDLKDYNLAALLRELDRKVVGLKRIRISSIEASQITDEVIDVLNESDKIVRHLHIPLQSGSDTVLKRMRRKYTMEFYHGRVEKVKKALPGLAITSDVIVGFPGETDEEFMETYRSIQKIGFSELHVFPYSQRTGTPAARMKDQVSDDVKNDRVHRLIELSDQQAKEYASEYEGEVLEVIPEERFKKDPTSNLFEGYSDNYMKVVFEGTEDMIGKIVRVKITKPGYPYNEGTFVRVMDDSSQKEVI</sequence>
<keyword evidence="10" id="KW-0408">Iron</keyword>
<dbReference type="AlphaFoldDB" id="A0A2I0QXG8"/>
<evidence type="ECO:0000256" key="7">
    <source>
        <dbReference type="ARBA" id="ARBA00022691"/>
    </source>
</evidence>
<evidence type="ECO:0000256" key="8">
    <source>
        <dbReference type="ARBA" id="ARBA00022694"/>
    </source>
</evidence>
<proteinExistence type="inferred from homology"/>
<dbReference type="FunFam" id="3.40.50.12160:FF:000004">
    <property type="entry name" value="Threonylcarbamoyladenosine tRNA methylthiotransferase MtaB"/>
    <property type="match status" value="1"/>
</dbReference>
<evidence type="ECO:0000256" key="10">
    <source>
        <dbReference type="ARBA" id="ARBA00023004"/>
    </source>
</evidence>
<keyword evidence="11" id="KW-0411">Iron-sulfur</keyword>
<evidence type="ECO:0000259" key="18">
    <source>
        <dbReference type="PROSITE" id="PS51918"/>
    </source>
</evidence>
<dbReference type="InterPro" id="IPR034557">
    <property type="entry name" value="ThrcA_tRNA_MEthiotransferase"/>
</dbReference>
<dbReference type="InterPro" id="IPR023404">
    <property type="entry name" value="rSAM_horseshoe"/>
</dbReference>
<keyword evidence="8" id="KW-0819">tRNA processing</keyword>
<evidence type="ECO:0000256" key="3">
    <source>
        <dbReference type="ARBA" id="ARBA00013273"/>
    </source>
</evidence>
<keyword evidence="7" id="KW-0949">S-adenosyl-L-methionine</keyword>
<evidence type="ECO:0000256" key="11">
    <source>
        <dbReference type="ARBA" id="ARBA00023014"/>
    </source>
</evidence>
<keyword evidence="5" id="KW-0963">Cytoplasm</keyword>
<reference evidence="19 20" key="1">
    <citation type="submission" date="2017-06" db="EMBL/GenBank/DDBJ databases">
        <title>the draft geome sequence of Illustriluteabacillus marina B3227.</title>
        <authorList>
            <person name="He R.-H."/>
            <person name="Du Z.-J."/>
        </authorList>
    </citation>
    <scope>NUCLEOTIDE SEQUENCE [LARGE SCALE GENOMIC DNA]</scope>
    <source>
        <strain evidence="19 20">B3227</strain>
    </source>
</reference>
<dbReference type="Gene3D" id="3.80.30.20">
    <property type="entry name" value="tm_1862 like domain"/>
    <property type="match status" value="1"/>
</dbReference>
<dbReference type="GO" id="GO:0035598">
    <property type="term" value="F:tRNA (N(6)-L-threonylcarbamoyladenosine(37)-C(2))-methylthiotransferase activity"/>
    <property type="evidence" value="ECO:0007669"/>
    <property type="project" value="UniProtKB-EC"/>
</dbReference>
<dbReference type="InterPro" id="IPR006467">
    <property type="entry name" value="MiaB-like_bact"/>
</dbReference>
<dbReference type="Proteomes" id="UP000243524">
    <property type="component" value="Unassembled WGS sequence"/>
</dbReference>
<dbReference type="CDD" id="cd01335">
    <property type="entry name" value="Radical_SAM"/>
    <property type="match status" value="1"/>
</dbReference>
<dbReference type="SFLD" id="SFLDF00295">
    <property type="entry name" value="threonylcarbamoyladenosine_tRN"/>
    <property type="match status" value="1"/>
</dbReference>
<keyword evidence="20" id="KW-1185">Reference proteome</keyword>
<evidence type="ECO:0000256" key="5">
    <source>
        <dbReference type="ARBA" id="ARBA00022490"/>
    </source>
</evidence>
<keyword evidence="6 19" id="KW-0808">Transferase</keyword>
<evidence type="ECO:0000259" key="17">
    <source>
        <dbReference type="PROSITE" id="PS51449"/>
    </source>
</evidence>
<dbReference type="Gene3D" id="3.40.50.12160">
    <property type="entry name" value="Methylthiotransferase, N-terminal domain"/>
    <property type="match status" value="1"/>
</dbReference>
<evidence type="ECO:0000256" key="15">
    <source>
        <dbReference type="ARBA" id="ARBA00069898"/>
    </source>
</evidence>
<feature type="domain" description="TRAM" evidence="16">
    <location>
        <begin position="372"/>
        <end position="437"/>
    </location>
</feature>
<comment type="caution">
    <text evidence="19">The sequence shown here is derived from an EMBL/GenBank/DDBJ whole genome shotgun (WGS) entry which is preliminary data.</text>
</comment>
<dbReference type="InterPro" id="IPR005839">
    <property type="entry name" value="Methylthiotransferase"/>
</dbReference>
<evidence type="ECO:0000313" key="19">
    <source>
        <dbReference type="EMBL" id="PKR79037.1"/>
    </source>
</evidence>
<comment type="cofactor">
    <cofactor evidence="1">
        <name>[4Fe-4S] cluster</name>
        <dbReference type="ChEBI" id="CHEBI:49883"/>
    </cofactor>
</comment>
<gene>
    <name evidence="19" type="ORF">CEY16_04610</name>
</gene>
<organism evidence="19 20">
    <name type="scientific">Halalkalibacillus sediminis</name>
    <dbReference type="NCBI Taxonomy" id="2018042"/>
    <lineage>
        <taxon>Bacteria</taxon>
        <taxon>Bacillati</taxon>
        <taxon>Bacillota</taxon>
        <taxon>Bacilli</taxon>
        <taxon>Bacillales</taxon>
        <taxon>Bacillaceae</taxon>
        <taxon>Halalkalibacillus</taxon>
    </lineage>
</organism>
<dbReference type="Pfam" id="PF00919">
    <property type="entry name" value="UPF0004"/>
    <property type="match status" value="1"/>
</dbReference>
<dbReference type="InterPro" id="IPR002792">
    <property type="entry name" value="TRAM_dom"/>
</dbReference>
<dbReference type="PROSITE" id="PS51918">
    <property type="entry name" value="RADICAL_SAM"/>
    <property type="match status" value="1"/>
</dbReference>
<dbReference type="EMBL" id="PJNH01000001">
    <property type="protein sequence ID" value="PKR79037.1"/>
    <property type="molecule type" value="Genomic_DNA"/>
</dbReference>
<evidence type="ECO:0000259" key="16">
    <source>
        <dbReference type="PROSITE" id="PS50926"/>
    </source>
</evidence>
<dbReference type="GO" id="GO:0046872">
    <property type="term" value="F:metal ion binding"/>
    <property type="evidence" value="ECO:0007669"/>
    <property type="project" value="UniProtKB-KW"/>
</dbReference>
<evidence type="ECO:0000256" key="2">
    <source>
        <dbReference type="ARBA" id="ARBA00002399"/>
    </source>
</evidence>
<dbReference type="SFLD" id="SFLDG01061">
    <property type="entry name" value="methylthiotransferase"/>
    <property type="match status" value="1"/>
</dbReference>
<dbReference type="SFLD" id="SFLDS00029">
    <property type="entry name" value="Radical_SAM"/>
    <property type="match status" value="1"/>
</dbReference>
<evidence type="ECO:0000256" key="9">
    <source>
        <dbReference type="ARBA" id="ARBA00022723"/>
    </source>
</evidence>
<protein>
    <recommendedName>
        <fullName evidence="15">Threonylcarbamoyladenosine tRNA methylthiotransferase MtaB</fullName>
        <ecNumber evidence="3">2.8.4.5</ecNumber>
    </recommendedName>
    <alternativeName>
        <fullName evidence="12">tRNA-t(6)A37 methylthiotransferase</fullName>
    </alternativeName>
</protein>
<dbReference type="PANTHER" id="PTHR11918">
    <property type="entry name" value="RADICAL SAM PROTEINS"/>
    <property type="match status" value="1"/>
</dbReference>
<accession>A0A2I0QXG8</accession>
<dbReference type="InterPro" id="IPR013848">
    <property type="entry name" value="Methylthiotransferase_N"/>
</dbReference>
<dbReference type="InterPro" id="IPR006638">
    <property type="entry name" value="Elp3/MiaA/NifB-like_rSAM"/>
</dbReference>
<dbReference type="PANTHER" id="PTHR11918:SF45">
    <property type="entry name" value="THREONYLCARBAMOYLADENOSINE TRNA METHYLTHIOTRANSFERASE"/>
    <property type="match status" value="1"/>
</dbReference>
<evidence type="ECO:0000256" key="4">
    <source>
        <dbReference type="ARBA" id="ARBA00022485"/>
    </source>
</evidence>
<dbReference type="EC" id="2.8.4.5" evidence="3"/>
<feature type="domain" description="MTTase N-terminal" evidence="17">
    <location>
        <begin position="2"/>
        <end position="114"/>
    </location>
</feature>
<keyword evidence="9" id="KW-0479">Metal-binding</keyword>
<dbReference type="NCBIfam" id="TIGR00089">
    <property type="entry name" value="MiaB/RimO family radical SAM methylthiotransferase"/>
    <property type="match status" value="1"/>
</dbReference>
<dbReference type="InterPro" id="IPR007197">
    <property type="entry name" value="rSAM"/>
</dbReference>
<dbReference type="NCBIfam" id="TIGR01574">
    <property type="entry name" value="miaB-methiolase"/>
    <property type="match status" value="1"/>
</dbReference>
<dbReference type="Pfam" id="PF04055">
    <property type="entry name" value="Radical_SAM"/>
    <property type="match status" value="1"/>
</dbReference>
<evidence type="ECO:0000256" key="13">
    <source>
        <dbReference type="ARBA" id="ARBA00051661"/>
    </source>
</evidence>
<evidence type="ECO:0000256" key="14">
    <source>
        <dbReference type="ARBA" id="ARBA00061574"/>
    </source>
</evidence>
<dbReference type="GO" id="GO:0051539">
    <property type="term" value="F:4 iron, 4 sulfur cluster binding"/>
    <property type="evidence" value="ECO:0007669"/>
    <property type="project" value="UniProtKB-KW"/>
</dbReference>
<dbReference type="PROSITE" id="PS50926">
    <property type="entry name" value="TRAM"/>
    <property type="match status" value="1"/>
</dbReference>
<evidence type="ECO:0000313" key="20">
    <source>
        <dbReference type="Proteomes" id="UP000243524"/>
    </source>
</evidence>
<dbReference type="NCBIfam" id="TIGR01579">
    <property type="entry name" value="MiaB-like-C"/>
    <property type="match status" value="1"/>
</dbReference>
<dbReference type="FunFam" id="3.80.30.20:FF:000001">
    <property type="entry name" value="tRNA-2-methylthio-N(6)-dimethylallyladenosine synthase 2"/>
    <property type="match status" value="1"/>
</dbReference>
<dbReference type="PROSITE" id="PS51449">
    <property type="entry name" value="MTTASE_N"/>
    <property type="match status" value="1"/>
</dbReference>
<comment type="function">
    <text evidence="2">Catalyzes the methylthiolation of N6-threonylcarbamoyladenosine (t(6)A), leading to the formation of 2-methylthio-N6-threonylcarbamoyladenosine (ms(2)t(6)A) at position 37 in tRNAs that read codons beginning with adenine.</text>
</comment>
<dbReference type="SUPFAM" id="SSF102114">
    <property type="entry name" value="Radical SAM enzymes"/>
    <property type="match status" value="1"/>
</dbReference>
<dbReference type="SFLD" id="SFLDG01082">
    <property type="entry name" value="B12-binding_domain_containing"/>
    <property type="match status" value="1"/>
</dbReference>
<feature type="domain" description="Radical SAM core" evidence="18">
    <location>
        <begin position="139"/>
        <end position="369"/>
    </location>
</feature>
<comment type="similarity">
    <text evidence="14">Belongs to the methylthiotransferase family. MtaB subfamily.</text>
</comment>
<evidence type="ECO:0000256" key="1">
    <source>
        <dbReference type="ARBA" id="ARBA00001966"/>
    </source>
</evidence>
<evidence type="ECO:0000256" key="6">
    <source>
        <dbReference type="ARBA" id="ARBA00022679"/>
    </source>
</evidence>
<dbReference type="InterPro" id="IPR058240">
    <property type="entry name" value="rSAM_sf"/>
</dbReference>
<dbReference type="SMART" id="SM00729">
    <property type="entry name" value="Elp3"/>
    <property type="match status" value="1"/>
</dbReference>
<keyword evidence="4" id="KW-0004">4Fe-4S</keyword>
<dbReference type="PROSITE" id="PS01278">
    <property type="entry name" value="MTTASE_RADICAL"/>
    <property type="match status" value="1"/>
</dbReference>
<dbReference type="RefSeq" id="WP_101330781.1">
    <property type="nucleotide sequence ID" value="NZ_PJNH01000001.1"/>
</dbReference>